<proteinExistence type="predicted"/>
<dbReference type="OrthoDB" id="573162at2"/>
<organism evidence="1">
    <name type="scientific">Trichodesmium erythraeum (strain IMS101)</name>
    <dbReference type="NCBI Taxonomy" id="203124"/>
    <lineage>
        <taxon>Bacteria</taxon>
        <taxon>Bacillati</taxon>
        <taxon>Cyanobacteriota</taxon>
        <taxon>Cyanophyceae</taxon>
        <taxon>Oscillatoriophycideae</taxon>
        <taxon>Oscillatoriales</taxon>
        <taxon>Microcoleaceae</taxon>
        <taxon>Trichodesmium</taxon>
    </lineage>
</organism>
<gene>
    <name evidence="1" type="ordered locus">Tery_3326</name>
</gene>
<dbReference type="CDD" id="cd00882">
    <property type="entry name" value="Ras_like_GTPase"/>
    <property type="match status" value="1"/>
</dbReference>
<dbReference type="KEGG" id="ter:Tery_3326"/>
<dbReference type="EMBL" id="CP000393">
    <property type="protein sequence ID" value="ABG52429.1"/>
    <property type="molecule type" value="Genomic_DNA"/>
</dbReference>
<name>Q10Z95_TRIEI</name>
<dbReference type="STRING" id="203124.Tery_3326"/>
<dbReference type="Gene3D" id="3.40.50.300">
    <property type="entry name" value="P-loop containing nucleotide triphosphate hydrolases"/>
    <property type="match status" value="1"/>
</dbReference>
<dbReference type="RefSeq" id="WP_011612774.1">
    <property type="nucleotide sequence ID" value="NC_008312.1"/>
</dbReference>
<sequence>MGIIYIGDRETGKTSLALELANPSSNNFVKVISPPYNELKALLWDDVEGRTRATDGREATYDRTLEIEVFLSTRRKTIYTDWVDTPGEIWRGSWQKNNPDKWASFVETAHSSQGVILVVPPYREIIRQDGGTNPDEFITQQQWVRRFDSWVDFFRYECPNVKHIALCLNKVDLLQGIDLKQEAEKLAFHPHSSRMNWNERNDYIFKRFFRPIRSHIAQLNKYTSGLSVRCFITSIYNRELLELPWIYLGIYLKSDI</sequence>
<protein>
    <submittedName>
        <fullName evidence="1">Uncharacterized protein</fullName>
    </submittedName>
</protein>
<reference evidence="1" key="1">
    <citation type="submission" date="2006-06" db="EMBL/GenBank/DDBJ databases">
        <title>Complete sequence of Trichodesmium erythraeum IMS101.</title>
        <authorList>
            <consortium name="US DOE Joint Genome Institute"/>
            <person name="Copeland A."/>
            <person name="Lucas S."/>
            <person name="Lapidus A."/>
            <person name="Barry K."/>
            <person name="Detter J.C."/>
            <person name="Glavina del Rio T."/>
            <person name="Hammon N."/>
            <person name="Israni S."/>
            <person name="Dalin E."/>
            <person name="Tice H."/>
            <person name="Pitluck S."/>
            <person name="Kiss H."/>
            <person name="Munk A.C."/>
            <person name="Brettin T."/>
            <person name="Bruce D."/>
            <person name="Han C."/>
            <person name="Tapia R."/>
            <person name="Gilna P."/>
            <person name="Schmutz J."/>
            <person name="Larimer F."/>
            <person name="Land M."/>
            <person name="Hauser L."/>
            <person name="Kyrpides N."/>
            <person name="Kim E."/>
            <person name="Richardson P."/>
        </authorList>
    </citation>
    <scope>NUCLEOTIDE SEQUENCE [LARGE SCALE GENOMIC DNA]</scope>
    <source>
        <strain evidence="1">IMS101</strain>
    </source>
</reference>
<evidence type="ECO:0000313" key="1">
    <source>
        <dbReference type="EMBL" id="ABG52429.1"/>
    </source>
</evidence>
<dbReference type="AlphaFoldDB" id="Q10Z95"/>
<dbReference type="HOGENOM" id="CLU_917164_0_0_3"/>
<dbReference type="SUPFAM" id="SSF52540">
    <property type="entry name" value="P-loop containing nucleoside triphosphate hydrolases"/>
    <property type="match status" value="1"/>
</dbReference>
<dbReference type="eggNOG" id="COG1100">
    <property type="taxonomic scope" value="Bacteria"/>
</dbReference>
<accession>Q10Z95</accession>
<dbReference type="InterPro" id="IPR027417">
    <property type="entry name" value="P-loop_NTPase"/>
</dbReference>